<keyword evidence="5 7" id="KW-1133">Transmembrane helix</keyword>
<sequence>MATSLAPRRPGPPAAPARGRSGERSARRARLRRRVADNALAYAFMAAGIVCFAVFSWYPLFRGIVLSFQQDNLITDPQWVGLDNYRHLFDDPLFWTAWKNTAQFTGLALLLGYVVPFAIAVLLNELRHFRAYFRIAVYLPVMLPPIVSVMLWQFFYDPGGGLFNTALRGAHLPTSQWIQSPHTAMISLVLVSTWANMGGATLMYLAALQAIPGELFEAAELDGAGIWARLRYVTLPQMRFIMLVLLLLQIISTMQVFIEPFQLTGFTDPSTITVMTLIYRYAFAVNNDFGLAASMSVLLFAVLGVFAALYLRLTRETDQG</sequence>
<dbReference type="InterPro" id="IPR051393">
    <property type="entry name" value="ABC_transporter_permease"/>
</dbReference>
<dbReference type="AlphaFoldDB" id="A0A9W4E940"/>
<evidence type="ECO:0000259" key="9">
    <source>
        <dbReference type="PROSITE" id="PS50928"/>
    </source>
</evidence>
<dbReference type="Proteomes" id="UP001152519">
    <property type="component" value="Unassembled WGS sequence"/>
</dbReference>
<accession>A0A9W4E940</accession>
<dbReference type="GO" id="GO:0055085">
    <property type="term" value="P:transmembrane transport"/>
    <property type="evidence" value="ECO:0007669"/>
    <property type="project" value="InterPro"/>
</dbReference>
<keyword evidence="6 7" id="KW-0472">Membrane</keyword>
<feature type="region of interest" description="Disordered" evidence="8">
    <location>
        <begin position="1"/>
        <end position="25"/>
    </location>
</feature>
<dbReference type="PANTHER" id="PTHR30193">
    <property type="entry name" value="ABC TRANSPORTER PERMEASE PROTEIN"/>
    <property type="match status" value="1"/>
</dbReference>
<keyword evidence="4 7" id="KW-0812">Transmembrane</keyword>
<dbReference type="RefSeq" id="WP_422665275.1">
    <property type="nucleotide sequence ID" value="NZ_CAJSLV010000068.1"/>
</dbReference>
<evidence type="ECO:0000256" key="6">
    <source>
        <dbReference type="ARBA" id="ARBA00023136"/>
    </source>
</evidence>
<name>A0A9W4E940_9ACTN</name>
<keyword evidence="11" id="KW-1185">Reference proteome</keyword>
<feature type="transmembrane region" description="Helical" evidence="7">
    <location>
        <begin position="135"/>
        <end position="155"/>
    </location>
</feature>
<evidence type="ECO:0000256" key="1">
    <source>
        <dbReference type="ARBA" id="ARBA00004651"/>
    </source>
</evidence>
<evidence type="ECO:0000256" key="8">
    <source>
        <dbReference type="SAM" id="MobiDB-lite"/>
    </source>
</evidence>
<dbReference type="EMBL" id="CAJSLV010000068">
    <property type="protein sequence ID" value="CAG6395936.1"/>
    <property type="molecule type" value="Genomic_DNA"/>
</dbReference>
<dbReference type="Pfam" id="PF00528">
    <property type="entry name" value="BPD_transp_1"/>
    <property type="match status" value="1"/>
</dbReference>
<evidence type="ECO:0000256" key="7">
    <source>
        <dbReference type="RuleBase" id="RU363032"/>
    </source>
</evidence>
<evidence type="ECO:0000313" key="10">
    <source>
        <dbReference type="EMBL" id="CAG6395936.1"/>
    </source>
</evidence>
<keyword evidence="3" id="KW-1003">Cell membrane</keyword>
<dbReference type="PROSITE" id="PS50928">
    <property type="entry name" value="ABC_TM1"/>
    <property type="match status" value="1"/>
</dbReference>
<dbReference type="PANTHER" id="PTHR30193:SF41">
    <property type="entry name" value="DIACETYLCHITOBIOSE UPTAKE SYSTEM PERMEASE PROTEIN NGCF"/>
    <property type="match status" value="1"/>
</dbReference>
<dbReference type="InterPro" id="IPR035906">
    <property type="entry name" value="MetI-like_sf"/>
</dbReference>
<proteinExistence type="inferred from homology"/>
<gene>
    <name evidence="10" type="ORF">SCOCK_380014</name>
</gene>
<dbReference type="SUPFAM" id="SSF161098">
    <property type="entry name" value="MetI-like"/>
    <property type="match status" value="1"/>
</dbReference>
<dbReference type="GO" id="GO:0005886">
    <property type="term" value="C:plasma membrane"/>
    <property type="evidence" value="ECO:0007669"/>
    <property type="project" value="UniProtKB-SubCell"/>
</dbReference>
<protein>
    <submittedName>
        <fullName evidence="10">Multiple sugar transport system permease protein</fullName>
    </submittedName>
</protein>
<dbReference type="CDD" id="cd06261">
    <property type="entry name" value="TM_PBP2"/>
    <property type="match status" value="1"/>
</dbReference>
<evidence type="ECO:0000256" key="4">
    <source>
        <dbReference type="ARBA" id="ARBA00022692"/>
    </source>
</evidence>
<feature type="transmembrane region" description="Helical" evidence="7">
    <location>
        <begin position="102"/>
        <end position="123"/>
    </location>
</feature>
<evidence type="ECO:0000256" key="3">
    <source>
        <dbReference type="ARBA" id="ARBA00022475"/>
    </source>
</evidence>
<feature type="transmembrane region" description="Helical" evidence="7">
    <location>
        <begin position="289"/>
        <end position="311"/>
    </location>
</feature>
<comment type="caution">
    <text evidence="10">The sequence shown here is derived from an EMBL/GenBank/DDBJ whole genome shotgun (WGS) entry which is preliminary data.</text>
</comment>
<dbReference type="InterPro" id="IPR000515">
    <property type="entry name" value="MetI-like"/>
</dbReference>
<feature type="transmembrane region" description="Helical" evidence="7">
    <location>
        <begin position="184"/>
        <end position="207"/>
    </location>
</feature>
<reference evidence="10" key="1">
    <citation type="submission" date="2021-05" db="EMBL/GenBank/DDBJ databases">
        <authorList>
            <person name="Arsene-Ploetze F."/>
        </authorList>
    </citation>
    <scope>NUCLEOTIDE SEQUENCE</scope>
    <source>
        <strain evidence="10">DSM 42138</strain>
    </source>
</reference>
<keyword evidence="10" id="KW-0762">Sugar transport</keyword>
<evidence type="ECO:0000256" key="5">
    <source>
        <dbReference type="ARBA" id="ARBA00022989"/>
    </source>
</evidence>
<feature type="transmembrane region" description="Helical" evidence="7">
    <location>
        <begin position="39"/>
        <end position="58"/>
    </location>
</feature>
<evidence type="ECO:0000313" key="11">
    <source>
        <dbReference type="Proteomes" id="UP001152519"/>
    </source>
</evidence>
<comment type="similarity">
    <text evidence="7">Belongs to the binding-protein-dependent transport system permease family.</text>
</comment>
<dbReference type="Gene3D" id="1.10.3720.10">
    <property type="entry name" value="MetI-like"/>
    <property type="match status" value="1"/>
</dbReference>
<evidence type="ECO:0000256" key="2">
    <source>
        <dbReference type="ARBA" id="ARBA00022448"/>
    </source>
</evidence>
<organism evidence="10 11">
    <name type="scientific">Actinacidiphila cocklensis</name>
    <dbReference type="NCBI Taxonomy" id="887465"/>
    <lineage>
        <taxon>Bacteria</taxon>
        <taxon>Bacillati</taxon>
        <taxon>Actinomycetota</taxon>
        <taxon>Actinomycetes</taxon>
        <taxon>Kitasatosporales</taxon>
        <taxon>Streptomycetaceae</taxon>
        <taxon>Actinacidiphila</taxon>
    </lineage>
</organism>
<comment type="subcellular location">
    <subcellularLocation>
        <location evidence="1 7">Cell membrane</location>
        <topology evidence="1 7">Multi-pass membrane protein</topology>
    </subcellularLocation>
</comment>
<feature type="transmembrane region" description="Helical" evidence="7">
    <location>
        <begin position="240"/>
        <end position="258"/>
    </location>
</feature>
<feature type="domain" description="ABC transmembrane type-1" evidence="9">
    <location>
        <begin position="98"/>
        <end position="310"/>
    </location>
</feature>
<keyword evidence="2 7" id="KW-0813">Transport</keyword>